<comment type="caution">
    <text evidence="1">The sequence shown here is derived from an EMBL/GenBank/DDBJ whole genome shotgun (WGS) entry which is preliminary data.</text>
</comment>
<reference evidence="1 2" key="1">
    <citation type="submission" date="2019-08" db="EMBL/GenBank/DDBJ databases">
        <title>In-depth cultivation of the pig gut microbiome towards novel bacterial diversity and tailored functional studies.</title>
        <authorList>
            <person name="Wylensek D."/>
            <person name="Hitch T.C.A."/>
            <person name="Clavel T."/>
        </authorList>
    </citation>
    <scope>NUCLEOTIDE SEQUENCE [LARGE SCALE GENOMIC DNA]</scope>
    <source>
        <strain evidence="1 2">WCA-389-WT-23D1</strain>
    </source>
</reference>
<dbReference type="Proteomes" id="UP000429958">
    <property type="component" value="Unassembled WGS sequence"/>
</dbReference>
<dbReference type="EMBL" id="VUMD01000006">
    <property type="protein sequence ID" value="MSS36532.1"/>
    <property type="molecule type" value="Genomic_DNA"/>
</dbReference>
<accession>A0A7X2TC56</accession>
<evidence type="ECO:0000313" key="1">
    <source>
        <dbReference type="EMBL" id="MSS36532.1"/>
    </source>
</evidence>
<dbReference type="Gene3D" id="1.10.1070.20">
    <property type="match status" value="1"/>
</dbReference>
<gene>
    <name evidence="1" type="ORF">FYJ39_08105</name>
</gene>
<organism evidence="1 2">
    <name type="scientific">Clostridium porci</name>
    <dbReference type="NCBI Taxonomy" id="2605778"/>
    <lineage>
        <taxon>Bacteria</taxon>
        <taxon>Bacillati</taxon>
        <taxon>Bacillota</taxon>
        <taxon>Clostridia</taxon>
        <taxon>Eubacteriales</taxon>
        <taxon>Clostridiaceae</taxon>
        <taxon>Clostridium</taxon>
    </lineage>
</organism>
<name>A0A7X2TC56_9CLOT</name>
<proteinExistence type="predicted"/>
<evidence type="ECO:0008006" key="3">
    <source>
        <dbReference type="Google" id="ProtNLM"/>
    </source>
</evidence>
<keyword evidence="2" id="KW-1185">Reference proteome</keyword>
<sequence>MYLMHMGQKVAQLQMAGEHFIGIRSIVNEKHMPVGISKHQATMMLSLQNWERMRSIPSERQNINRILKALPGGISDAKLKSMRVSLTDTYWFKDERTPLTWEDVNFHKNGFATDFADVAVFEKEIPVIQFNSPDYTTDGVLQKGWITIDSIPTLLKFGELGINAHGKNLLSANEVVAGKIAASMDIDHVNYFPVQVEGTQQMICGSHCFIEDGEHDFVNGLQIANETRSFGRELYHQFSQMGYQQDLDKMIVFDHILHNTDRHEKNFGFIRNATTLEPVRFAPLFDSGSCLGWNYSPNVMDTGEMKPFIQQREKQLELVQKLPCNLPDPNYLKAVVADTYEVFGIPEKQYEIACMDVDKGYQMLAEKEKMWSFGHEDLEERG</sequence>
<dbReference type="RefSeq" id="WP_154471976.1">
    <property type="nucleotide sequence ID" value="NZ_VUMD01000006.1"/>
</dbReference>
<evidence type="ECO:0000313" key="2">
    <source>
        <dbReference type="Proteomes" id="UP000429958"/>
    </source>
</evidence>
<dbReference type="AlphaFoldDB" id="A0A7X2TC56"/>
<protein>
    <recommendedName>
        <fullName evidence="3">HipA-like C-terminal domain-containing protein</fullName>
    </recommendedName>
</protein>